<gene>
    <name evidence="1" type="ORF">PRUB_a0142</name>
</gene>
<evidence type="ECO:0008006" key="3">
    <source>
        <dbReference type="Google" id="ProtNLM"/>
    </source>
</evidence>
<sequence>MLKKGFDLSKVALPEVNFEELESRLATGNAVLFTGAGFSLDCTNISGGTPPLAKKLSHLFSEYISIPENDDLMYTSDIFMRYGNKLDILEILHQQYSLTEASDANVKICSIPWRRIYTTNYDNSVELAYGKNGKHIDSISLLHKTSDYIKSSRQVCVHINGSIKNAVEDDLDNKIKLTDSSYLSGDFFLNTEWRSVFNKDLDHCSAIVFVGYSLYDADITKILNENPAYAEKTYFITHAGASHQDTYKLSKYGYVSTIGTESFGNFISEITYQDESVLLPECFTQVVVSSEDANLDDHAARNLLLYGRYETQDVDTAIRSNFEIPYMFQRSVTKEICQTLKSKRHVLLQSELGNGKSVLMDQVASILSNEGLNVWKLTNFDANPCRDLDLLSLKGQHLLLIDDITGLADFFSYFAAVIPNNITLLLSDRTLNSFGNIKILSESNIDFSVYTLDKLADDEIVQVTSILEDQNMWKQYTGWPLERKKELFKNSYGEQLSNVLIGLLNSPDIKSRVRSLLSKLLSNDSYKKTLFAICLCDIFDVQKQSSYIADIAGNEDILKVSFRKEEAFKSLFQVGADNSIVSKSSILCLFIVNNYLSESYVVESCLEIMKRIDNSSLGHLRKLHSKLRTFHNVEKLIPQKQNALNNYFVHLKRNCIWLREHPHYWVQYAMCRLSFGDIVEAQEHLSSAYRFAQKKSNGYRTEHIDTQQARLYLMQSVELSNNAKASSQAFEYFDKAHKLLCSLEEDDHKYRQVIDYEKVYNELYEKLKKGKKVQFEYACREMLDAGQKLKDLALQTQRTRFLYISIDVLTTILEDILSKRP</sequence>
<dbReference type="SUPFAM" id="SSF52467">
    <property type="entry name" value="DHS-like NAD/FAD-binding domain"/>
    <property type="match status" value="1"/>
</dbReference>
<accession>A0A8T0C572</accession>
<comment type="caution">
    <text evidence="1">The sequence shown here is derived from an EMBL/GenBank/DDBJ whole genome shotgun (WGS) entry which is preliminary data.</text>
</comment>
<dbReference type="RefSeq" id="WP_010386118.1">
    <property type="nucleotide sequence ID" value="NZ_AHCD03000035.1"/>
</dbReference>
<dbReference type="EMBL" id="AHCD03000035">
    <property type="protein sequence ID" value="KAF7785763.1"/>
    <property type="molecule type" value="Genomic_DNA"/>
</dbReference>
<dbReference type="Proteomes" id="UP000016480">
    <property type="component" value="Unassembled WGS sequence"/>
</dbReference>
<name>A0A8T0C572_9GAMM</name>
<dbReference type="InterPro" id="IPR029035">
    <property type="entry name" value="DHS-like_NAD/FAD-binding_dom"/>
</dbReference>
<dbReference type="AlphaFoldDB" id="A0A8T0C572"/>
<dbReference type="GeneID" id="61357977"/>
<evidence type="ECO:0000313" key="1">
    <source>
        <dbReference type="EMBL" id="KAF7785763.1"/>
    </source>
</evidence>
<evidence type="ECO:0000313" key="2">
    <source>
        <dbReference type="Proteomes" id="UP000016480"/>
    </source>
</evidence>
<proteinExistence type="predicted"/>
<dbReference type="Pfam" id="PF13289">
    <property type="entry name" value="SIR2_2"/>
    <property type="match status" value="1"/>
</dbReference>
<organism evidence="1 2">
    <name type="scientific">Pseudoalteromonas rubra</name>
    <dbReference type="NCBI Taxonomy" id="43658"/>
    <lineage>
        <taxon>Bacteria</taxon>
        <taxon>Pseudomonadati</taxon>
        <taxon>Pseudomonadota</taxon>
        <taxon>Gammaproteobacteria</taxon>
        <taxon>Alteromonadales</taxon>
        <taxon>Pseudoalteromonadaceae</taxon>
        <taxon>Pseudoalteromonas</taxon>
    </lineage>
</organism>
<reference evidence="1 2" key="1">
    <citation type="journal article" date="2012" name="J. Bacteriol.">
        <title>Genome sequence of the cycloprodigiosin-producing bacterial strain Pseudoalteromonas rubra ATCC 29570(T).</title>
        <authorList>
            <person name="Xie B.B."/>
            <person name="Shu Y.L."/>
            <person name="Qin Q.L."/>
            <person name="Rong J.C."/>
            <person name="Zhang X.Y."/>
            <person name="Chen X.L."/>
            <person name="Zhou B.C."/>
            <person name="Zhang Y.Z."/>
        </authorList>
    </citation>
    <scope>NUCLEOTIDE SEQUENCE [LARGE SCALE GENOMIC DNA]</scope>
    <source>
        <strain evidence="1 2">DSM 6842</strain>
    </source>
</reference>
<protein>
    <recommendedName>
        <fullName evidence="3">SIR2-like domain-containing protein</fullName>
    </recommendedName>
</protein>